<feature type="binding site" evidence="6">
    <location>
        <position position="95"/>
    </location>
    <ligand>
        <name>S-adenosyl-L-methionine</name>
        <dbReference type="ChEBI" id="CHEBI:59789"/>
    </ligand>
</feature>
<feature type="binding site" evidence="6">
    <location>
        <position position="155"/>
    </location>
    <ligand>
        <name>S-adenosyl-L-methionine</name>
        <dbReference type="ChEBI" id="CHEBI:59789"/>
    </ligand>
</feature>
<comment type="subcellular location">
    <subcellularLocation>
        <location evidence="6">Cytoplasm</location>
    </subcellularLocation>
</comment>
<organism evidence="7">
    <name type="scientific">candidate division WOR-3 bacterium</name>
    <dbReference type="NCBI Taxonomy" id="2052148"/>
    <lineage>
        <taxon>Bacteria</taxon>
        <taxon>Bacteria division WOR-3</taxon>
    </lineage>
</organism>
<sequence length="224" mass="24777">MDRLPPLPRNQRLHPGFSAGPGILTPLKTLHLDPVRLARLDDYAALLREWNRRVNLVSRRDVERVRSYHIPDSLAAERFLPRDCRAADIGSGGGLPGIPLAIARPDCRMYLVESVGKKAEFLAAALDRLRLVNTRVIHSRAEEIPPLACDVVLSRLTGPLRTTLPRLADHCHPDGSIVLFKNPTAAEPLPAGLLRRLALAVADTVDLRLAPGGIPRRFILLRPR</sequence>
<keyword evidence="2 6" id="KW-0698">rRNA processing</keyword>
<evidence type="ECO:0000313" key="7">
    <source>
        <dbReference type="EMBL" id="HDQ99995.1"/>
    </source>
</evidence>
<dbReference type="EC" id="2.1.1.-" evidence="6"/>
<protein>
    <recommendedName>
        <fullName evidence="6">Ribosomal RNA small subunit methyltransferase G</fullName>
        <ecNumber evidence="6">2.1.1.-</ecNumber>
    </recommendedName>
    <alternativeName>
        <fullName evidence="6">16S rRNA 7-methylguanosine methyltransferase</fullName>
        <shortName evidence="6">16S rRNA m7G methyltransferase</shortName>
    </alternativeName>
</protein>
<evidence type="ECO:0000256" key="2">
    <source>
        <dbReference type="ARBA" id="ARBA00022552"/>
    </source>
</evidence>
<dbReference type="GO" id="GO:0070043">
    <property type="term" value="F:rRNA (guanine-N7-)-methyltransferase activity"/>
    <property type="evidence" value="ECO:0007669"/>
    <property type="project" value="UniProtKB-UniRule"/>
</dbReference>
<dbReference type="Proteomes" id="UP000885672">
    <property type="component" value="Unassembled WGS sequence"/>
</dbReference>
<dbReference type="Gene3D" id="3.40.50.150">
    <property type="entry name" value="Vaccinia Virus protein VP39"/>
    <property type="match status" value="1"/>
</dbReference>
<keyword evidence="1 6" id="KW-0963">Cytoplasm</keyword>
<dbReference type="NCBIfam" id="TIGR00138">
    <property type="entry name" value="rsmG_gidB"/>
    <property type="match status" value="1"/>
</dbReference>
<keyword evidence="5 6" id="KW-0949">S-adenosyl-L-methionine</keyword>
<dbReference type="HAMAP" id="MF_00074">
    <property type="entry name" value="16SrRNA_methyltr_G"/>
    <property type="match status" value="1"/>
</dbReference>
<dbReference type="PANTHER" id="PTHR31760">
    <property type="entry name" value="S-ADENOSYL-L-METHIONINE-DEPENDENT METHYLTRANSFERASES SUPERFAMILY PROTEIN"/>
    <property type="match status" value="1"/>
</dbReference>
<keyword evidence="3 6" id="KW-0489">Methyltransferase</keyword>
<gene>
    <name evidence="6 7" type="primary">rsmG</name>
    <name evidence="7" type="ORF">ENN51_06915</name>
</gene>
<proteinExistence type="inferred from homology"/>
<dbReference type="Pfam" id="PF02527">
    <property type="entry name" value="GidB"/>
    <property type="match status" value="1"/>
</dbReference>
<evidence type="ECO:0000256" key="5">
    <source>
        <dbReference type="ARBA" id="ARBA00022691"/>
    </source>
</evidence>
<comment type="caution">
    <text evidence="6">Lacks conserved residue(s) required for the propagation of feature annotation.</text>
</comment>
<keyword evidence="4 6" id="KW-0808">Transferase</keyword>
<dbReference type="InterPro" id="IPR029063">
    <property type="entry name" value="SAM-dependent_MTases_sf"/>
</dbReference>
<dbReference type="CDD" id="cd02440">
    <property type="entry name" value="AdoMet_MTases"/>
    <property type="match status" value="1"/>
</dbReference>
<dbReference type="AlphaFoldDB" id="A0A7V0XFU2"/>
<feature type="binding site" evidence="6">
    <location>
        <position position="90"/>
    </location>
    <ligand>
        <name>S-adenosyl-L-methionine</name>
        <dbReference type="ChEBI" id="CHEBI:59789"/>
    </ligand>
</feature>
<dbReference type="PANTHER" id="PTHR31760:SF0">
    <property type="entry name" value="S-ADENOSYL-L-METHIONINE-DEPENDENT METHYLTRANSFERASES SUPERFAMILY PROTEIN"/>
    <property type="match status" value="1"/>
</dbReference>
<accession>A0A7V0XFU2</accession>
<evidence type="ECO:0000256" key="4">
    <source>
        <dbReference type="ARBA" id="ARBA00022679"/>
    </source>
</evidence>
<dbReference type="GO" id="GO:0005829">
    <property type="term" value="C:cytosol"/>
    <property type="evidence" value="ECO:0007669"/>
    <property type="project" value="TreeGrafter"/>
</dbReference>
<comment type="similarity">
    <text evidence="6">Belongs to the methyltransferase superfamily. RNA methyltransferase RsmG family.</text>
</comment>
<comment type="caution">
    <text evidence="7">The sequence shown here is derived from an EMBL/GenBank/DDBJ whole genome shotgun (WGS) entry which is preliminary data.</text>
</comment>
<evidence type="ECO:0000256" key="3">
    <source>
        <dbReference type="ARBA" id="ARBA00022603"/>
    </source>
</evidence>
<name>A0A7V0XFU2_UNCW3</name>
<evidence type="ECO:0000256" key="6">
    <source>
        <dbReference type="HAMAP-Rule" id="MF_00074"/>
    </source>
</evidence>
<dbReference type="InterPro" id="IPR003682">
    <property type="entry name" value="rRNA_ssu_MeTfrase_G"/>
</dbReference>
<dbReference type="SUPFAM" id="SSF53335">
    <property type="entry name" value="S-adenosyl-L-methionine-dependent methyltransferases"/>
    <property type="match status" value="1"/>
</dbReference>
<comment type="function">
    <text evidence="6">Specifically methylates the N7 position of a guanine in 16S rRNA.</text>
</comment>
<dbReference type="EMBL" id="DSBX01000259">
    <property type="protein sequence ID" value="HDQ99995.1"/>
    <property type="molecule type" value="Genomic_DNA"/>
</dbReference>
<evidence type="ECO:0000256" key="1">
    <source>
        <dbReference type="ARBA" id="ARBA00022490"/>
    </source>
</evidence>
<feature type="binding site" evidence="6">
    <location>
        <begin position="141"/>
        <end position="142"/>
    </location>
    <ligand>
        <name>S-adenosyl-L-methionine</name>
        <dbReference type="ChEBI" id="CHEBI:59789"/>
    </ligand>
</feature>
<reference evidence="7" key="1">
    <citation type="journal article" date="2020" name="mSystems">
        <title>Genome- and Community-Level Interaction Insights into Carbon Utilization and Element Cycling Functions of Hydrothermarchaeota in Hydrothermal Sediment.</title>
        <authorList>
            <person name="Zhou Z."/>
            <person name="Liu Y."/>
            <person name="Xu W."/>
            <person name="Pan J."/>
            <person name="Luo Z.H."/>
            <person name="Li M."/>
        </authorList>
    </citation>
    <scope>NUCLEOTIDE SEQUENCE [LARGE SCALE GENOMIC DNA]</scope>
    <source>
        <strain evidence="7">SpSt-1182</strain>
    </source>
</reference>